<dbReference type="Pfam" id="PF13843">
    <property type="entry name" value="DDE_Tnp_1_7"/>
    <property type="match status" value="2"/>
</dbReference>
<feature type="domain" description="PiggyBac transposable element-derived protein" evidence="2">
    <location>
        <begin position="115"/>
        <end position="177"/>
    </location>
</feature>
<reference evidence="3" key="1">
    <citation type="journal article" date="2023" name="Insect Mol. Biol.">
        <title>Genome sequencing provides insights into the evolution of gene families encoding plant cell wall-degrading enzymes in longhorned beetles.</title>
        <authorList>
            <person name="Shin N.R."/>
            <person name="Okamura Y."/>
            <person name="Kirsch R."/>
            <person name="Pauchet Y."/>
        </authorList>
    </citation>
    <scope>NUCLEOTIDE SEQUENCE</scope>
    <source>
        <strain evidence="3">AMC_N1</strain>
    </source>
</reference>
<dbReference type="EMBL" id="JAPWTK010000056">
    <property type="protein sequence ID" value="KAJ8953375.1"/>
    <property type="molecule type" value="Genomic_DNA"/>
</dbReference>
<evidence type="ECO:0000313" key="3">
    <source>
        <dbReference type="EMBL" id="KAJ8953375.1"/>
    </source>
</evidence>
<dbReference type="Proteomes" id="UP001162162">
    <property type="component" value="Unassembled WGS sequence"/>
</dbReference>
<keyword evidence="4" id="KW-1185">Reference proteome</keyword>
<feature type="compositionally biased region" description="Acidic residues" evidence="1">
    <location>
        <begin position="16"/>
        <end position="27"/>
    </location>
</feature>
<accession>A0AAV8YQ00</accession>
<organism evidence="3 4">
    <name type="scientific">Aromia moschata</name>
    <dbReference type="NCBI Taxonomy" id="1265417"/>
    <lineage>
        <taxon>Eukaryota</taxon>
        <taxon>Metazoa</taxon>
        <taxon>Ecdysozoa</taxon>
        <taxon>Arthropoda</taxon>
        <taxon>Hexapoda</taxon>
        <taxon>Insecta</taxon>
        <taxon>Pterygota</taxon>
        <taxon>Neoptera</taxon>
        <taxon>Endopterygota</taxon>
        <taxon>Coleoptera</taxon>
        <taxon>Polyphaga</taxon>
        <taxon>Cucujiformia</taxon>
        <taxon>Chrysomeloidea</taxon>
        <taxon>Cerambycidae</taxon>
        <taxon>Cerambycinae</taxon>
        <taxon>Callichromatini</taxon>
        <taxon>Aromia</taxon>
    </lineage>
</organism>
<feature type="region of interest" description="Disordered" evidence="1">
    <location>
        <begin position="16"/>
        <end position="36"/>
    </location>
</feature>
<protein>
    <recommendedName>
        <fullName evidence="2">PiggyBac transposable element-derived protein domain-containing protein</fullName>
    </recommendedName>
</protein>
<dbReference type="AlphaFoldDB" id="A0AAV8YQ00"/>
<evidence type="ECO:0000313" key="4">
    <source>
        <dbReference type="Proteomes" id="UP001162162"/>
    </source>
</evidence>
<evidence type="ECO:0000259" key="2">
    <source>
        <dbReference type="Pfam" id="PF13843"/>
    </source>
</evidence>
<dbReference type="PANTHER" id="PTHR46599">
    <property type="entry name" value="PIGGYBAC TRANSPOSABLE ELEMENT-DERIVED PROTEIN 4"/>
    <property type="match status" value="1"/>
</dbReference>
<dbReference type="InterPro" id="IPR029526">
    <property type="entry name" value="PGBD"/>
</dbReference>
<proteinExistence type="predicted"/>
<gene>
    <name evidence="3" type="ORF">NQ318_023492</name>
</gene>
<name>A0AAV8YQ00_9CUCU</name>
<evidence type="ECO:0000256" key="1">
    <source>
        <dbReference type="SAM" id="MobiDB-lite"/>
    </source>
</evidence>
<sequence length="373" mass="43034">MAKRVLQQEELEVLAENFFDDSDEPEDIFPSSESDFSDIEIAQESISSESEQAYSSEDSEVSEKQDLDEEYYIGRDKITKWRKIKCTVRSKAKAKNIVKTRTGVTQTARDIKDEKDAFLKIIDLSMIDNILKFTNMYIDQLKIQHEYSREPDCKDITRDELLAYFGLLYLIGIKKAHHSNSSFNLSQYTTIDEMLHPFRGRCSFVQYIPSKPAKYGIKMFALCDAESFYTSNIEIYCGKQPEGPYAVSNTPTDIVKRLITPIANSGRNLTIGNWYTNIPLADEFLDKKITVNLSLALMKEHMIARSQIKSLSLDVKAFLKANYSCFEKKLEEVTNYTPKRGVCPSCVLEKKKNIRVYEVHSLQRFHLQKSFKK</sequence>
<dbReference type="PANTHER" id="PTHR46599:SF6">
    <property type="entry name" value="DUAL SPECIFICITY PHOSPHATASE 26"/>
    <property type="match status" value="1"/>
</dbReference>
<comment type="caution">
    <text evidence="3">The sequence shown here is derived from an EMBL/GenBank/DDBJ whole genome shotgun (WGS) entry which is preliminary data.</text>
</comment>
<feature type="domain" description="PiggyBac transposable element-derived protein" evidence="2">
    <location>
        <begin position="178"/>
        <end position="290"/>
    </location>
</feature>